<evidence type="ECO:0000259" key="6">
    <source>
        <dbReference type="SMART" id="SM00363"/>
    </source>
</evidence>
<dbReference type="Gene3D" id="3.10.290.10">
    <property type="entry name" value="RNA-binding S4 domain"/>
    <property type="match status" value="1"/>
</dbReference>
<dbReference type="InterPro" id="IPR006145">
    <property type="entry name" value="PsdUridine_synth_RsuA/RluA"/>
</dbReference>
<dbReference type="Pfam" id="PF00849">
    <property type="entry name" value="PseudoU_synth_2"/>
    <property type="match status" value="1"/>
</dbReference>
<gene>
    <name evidence="7" type="ORF">BRLA_c018440</name>
</gene>
<name>A0A075R3V5_BRELA</name>
<comment type="similarity">
    <text evidence="1 5">Belongs to the pseudouridine synthase RsuA family.</text>
</comment>
<dbReference type="Pfam" id="PF01479">
    <property type="entry name" value="S4"/>
    <property type="match status" value="1"/>
</dbReference>
<dbReference type="FunFam" id="3.30.70.580:FF:000005">
    <property type="entry name" value="Pseudouridine synthase"/>
    <property type="match status" value="1"/>
</dbReference>
<organism evidence="7 8">
    <name type="scientific">Brevibacillus laterosporus LMG 15441</name>
    <dbReference type="NCBI Taxonomy" id="1042163"/>
    <lineage>
        <taxon>Bacteria</taxon>
        <taxon>Bacillati</taxon>
        <taxon>Bacillota</taxon>
        <taxon>Bacilli</taxon>
        <taxon>Bacillales</taxon>
        <taxon>Paenibacillaceae</taxon>
        <taxon>Brevibacillus</taxon>
    </lineage>
</organism>
<dbReference type="FunFam" id="3.30.70.1560:FF:000001">
    <property type="entry name" value="Pseudouridine synthase"/>
    <property type="match status" value="1"/>
</dbReference>
<dbReference type="PROSITE" id="PS50889">
    <property type="entry name" value="S4"/>
    <property type="match status" value="1"/>
</dbReference>
<evidence type="ECO:0000313" key="8">
    <source>
        <dbReference type="Proteomes" id="UP000005850"/>
    </source>
</evidence>
<dbReference type="GO" id="GO:0120159">
    <property type="term" value="F:rRNA pseudouridine synthase activity"/>
    <property type="evidence" value="ECO:0007669"/>
    <property type="project" value="UniProtKB-ARBA"/>
</dbReference>
<dbReference type="CDD" id="cd02870">
    <property type="entry name" value="PseudoU_synth_RsuA_like"/>
    <property type="match status" value="1"/>
</dbReference>
<evidence type="ECO:0000256" key="3">
    <source>
        <dbReference type="ARBA" id="ARBA00023235"/>
    </source>
</evidence>
<dbReference type="CDD" id="cd00165">
    <property type="entry name" value="S4"/>
    <property type="match status" value="1"/>
</dbReference>
<keyword evidence="8" id="KW-1185">Reference proteome</keyword>
<dbReference type="Proteomes" id="UP000005850">
    <property type="component" value="Chromosome"/>
</dbReference>
<dbReference type="SUPFAM" id="SSF55174">
    <property type="entry name" value="Alpha-L RNA-binding motif"/>
    <property type="match status" value="1"/>
</dbReference>
<keyword evidence="2 4" id="KW-0694">RNA-binding</keyword>
<dbReference type="InterPro" id="IPR020094">
    <property type="entry name" value="TruA/RsuA/RluB/E/F_N"/>
</dbReference>
<dbReference type="STRING" id="1042163.BRLA_c018440"/>
<feature type="domain" description="RNA-binding S4" evidence="6">
    <location>
        <begin position="3"/>
        <end position="62"/>
    </location>
</feature>
<dbReference type="InterPro" id="IPR000748">
    <property type="entry name" value="PsdUridine_synth_RsuA/RluB/E/F"/>
</dbReference>
<dbReference type="GO" id="GO:0005829">
    <property type="term" value="C:cytosol"/>
    <property type="evidence" value="ECO:0007669"/>
    <property type="project" value="UniProtKB-ARBA"/>
</dbReference>
<evidence type="ECO:0000256" key="4">
    <source>
        <dbReference type="PROSITE-ProRule" id="PRU00182"/>
    </source>
</evidence>
<dbReference type="InterPro" id="IPR018496">
    <property type="entry name" value="PsdUridine_synth_RsuA/RluB_CS"/>
</dbReference>
<proteinExistence type="inferred from homology"/>
<evidence type="ECO:0000256" key="1">
    <source>
        <dbReference type="ARBA" id="ARBA00008348"/>
    </source>
</evidence>
<dbReference type="RefSeq" id="WP_041752053.1">
    <property type="nucleotide sequence ID" value="NZ_CP007806.1"/>
</dbReference>
<dbReference type="GO" id="GO:0003723">
    <property type="term" value="F:RNA binding"/>
    <property type="evidence" value="ECO:0007669"/>
    <property type="project" value="UniProtKB-KW"/>
</dbReference>
<reference evidence="7 8" key="1">
    <citation type="journal article" date="2011" name="J. Bacteriol.">
        <title>Genome sequence of Brevibacillus laterosporus LMG 15441, a pathogen of invertebrates.</title>
        <authorList>
            <person name="Djukic M."/>
            <person name="Poehlein A."/>
            <person name="Thurmer A."/>
            <person name="Daniel R."/>
        </authorList>
    </citation>
    <scope>NUCLEOTIDE SEQUENCE [LARGE SCALE GENOMIC DNA]</scope>
    <source>
        <strain evidence="7 8">LMG 15441</strain>
    </source>
</reference>
<dbReference type="FunFam" id="3.10.290.10:FF:000003">
    <property type="entry name" value="Pseudouridine synthase"/>
    <property type="match status" value="1"/>
</dbReference>
<dbReference type="HOGENOM" id="CLU_024979_1_2_9"/>
<dbReference type="InterPro" id="IPR002942">
    <property type="entry name" value="S4_RNA-bd"/>
</dbReference>
<dbReference type="SUPFAM" id="SSF55120">
    <property type="entry name" value="Pseudouridine synthase"/>
    <property type="match status" value="1"/>
</dbReference>
<dbReference type="InterPro" id="IPR050343">
    <property type="entry name" value="RsuA_PseudoU_synthase"/>
</dbReference>
<dbReference type="PANTHER" id="PTHR47683">
    <property type="entry name" value="PSEUDOURIDINE SYNTHASE FAMILY PROTEIN-RELATED"/>
    <property type="match status" value="1"/>
</dbReference>
<dbReference type="SMART" id="SM00363">
    <property type="entry name" value="S4"/>
    <property type="match status" value="1"/>
</dbReference>
<dbReference type="Gene3D" id="3.30.70.1560">
    <property type="entry name" value="Alpha-L RNA-binding motif"/>
    <property type="match status" value="1"/>
</dbReference>
<dbReference type="InterPro" id="IPR020103">
    <property type="entry name" value="PsdUridine_synth_cat_dom_sf"/>
</dbReference>
<evidence type="ECO:0000256" key="2">
    <source>
        <dbReference type="ARBA" id="ARBA00022884"/>
    </source>
</evidence>
<dbReference type="NCBIfam" id="TIGR00093">
    <property type="entry name" value="pseudouridine synthase"/>
    <property type="match status" value="1"/>
</dbReference>
<dbReference type="PROSITE" id="PS01149">
    <property type="entry name" value="PSI_RSU"/>
    <property type="match status" value="1"/>
</dbReference>
<dbReference type="Gene3D" id="3.30.70.580">
    <property type="entry name" value="Pseudouridine synthase I, catalytic domain, N-terminal subdomain"/>
    <property type="match status" value="1"/>
</dbReference>
<dbReference type="InterPro" id="IPR042092">
    <property type="entry name" value="PsdUridine_s_RsuA/RluB/E/F_cat"/>
</dbReference>
<dbReference type="eggNOG" id="COG1187">
    <property type="taxonomic scope" value="Bacteria"/>
</dbReference>
<keyword evidence="3 5" id="KW-0413">Isomerase</keyword>
<dbReference type="KEGG" id="blr:BRLA_c018440"/>
<dbReference type="InterPro" id="IPR036986">
    <property type="entry name" value="S4_RNA-bd_sf"/>
</dbReference>
<dbReference type="AlphaFoldDB" id="A0A075R3V5"/>
<evidence type="ECO:0000313" key="7">
    <source>
        <dbReference type="EMBL" id="AIG26166.1"/>
    </source>
</evidence>
<accession>A0A075R3V5</accession>
<protein>
    <recommendedName>
        <fullName evidence="5">Pseudouridine synthase</fullName>
        <ecNumber evidence="5">5.4.99.-</ecNumber>
    </recommendedName>
</protein>
<dbReference type="PANTHER" id="PTHR47683:SF2">
    <property type="entry name" value="RNA-BINDING S4 DOMAIN-CONTAINING PROTEIN"/>
    <property type="match status" value="1"/>
</dbReference>
<dbReference type="GO" id="GO:0000455">
    <property type="term" value="P:enzyme-directed rRNA pseudouridine synthesis"/>
    <property type="evidence" value="ECO:0007669"/>
    <property type="project" value="UniProtKB-ARBA"/>
</dbReference>
<sequence>MEERLQKVLAQAGVASRRSCEELIKQGRVKVNGQVITELGTKVNAFVDQILVDNKSIAQEEHVYLLLNKPTGVITSMSDPEGRKTVRDLVKQIPQRVYPVGRLDFDTSGLLLMTNDGELANRLAHPSFEMDKVYRAWVKGMPTSESVSRLAKGIKLEDGMTSPGKARILERDVKKNRTLIELTIHEGRNRQVRRMCQAIGHPVITLQRIQVSFLTLGNLGLGTYRLLKKEEVERLRSELKKVQKKPNKRL</sequence>
<evidence type="ECO:0000256" key="5">
    <source>
        <dbReference type="RuleBase" id="RU003887"/>
    </source>
</evidence>
<dbReference type="EMBL" id="CP007806">
    <property type="protein sequence ID" value="AIG26166.1"/>
    <property type="molecule type" value="Genomic_DNA"/>
</dbReference>
<dbReference type="EC" id="5.4.99.-" evidence="5"/>